<proteinExistence type="predicted"/>
<dbReference type="Proteomes" id="UP000765802">
    <property type="component" value="Unassembled WGS sequence"/>
</dbReference>
<evidence type="ECO:0000313" key="3">
    <source>
        <dbReference type="EMBL" id="MBC6489552.1"/>
    </source>
</evidence>
<feature type="signal peptide" evidence="2">
    <location>
        <begin position="1"/>
        <end position="20"/>
    </location>
</feature>
<evidence type="ECO:0000313" key="4">
    <source>
        <dbReference type="Proteomes" id="UP000765802"/>
    </source>
</evidence>
<keyword evidence="4" id="KW-1185">Reference proteome</keyword>
<dbReference type="RefSeq" id="WP_187254912.1">
    <property type="nucleotide sequence ID" value="NZ_JBHULF010000006.1"/>
</dbReference>
<reference evidence="3 4" key="1">
    <citation type="submission" date="2016-07" db="EMBL/GenBank/DDBJ databases">
        <title>Genome analysis of Flavihumibacter stibioxidans YS-17.</title>
        <authorList>
            <person name="Shi K."/>
            <person name="Han Y."/>
            <person name="Wang G."/>
        </authorList>
    </citation>
    <scope>NUCLEOTIDE SEQUENCE [LARGE SCALE GENOMIC DNA]</scope>
    <source>
        <strain evidence="3 4">YS-17</strain>
    </source>
</reference>
<organism evidence="3 4">
    <name type="scientific">Flavihumibacter stibioxidans</name>
    <dbReference type="NCBI Taxonomy" id="1834163"/>
    <lineage>
        <taxon>Bacteria</taxon>
        <taxon>Pseudomonadati</taxon>
        <taxon>Bacteroidota</taxon>
        <taxon>Chitinophagia</taxon>
        <taxon>Chitinophagales</taxon>
        <taxon>Chitinophagaceae</taxon>
        <taxon>Flavihumibacter</taxon>
    </lineage>
</organism>
<gene>
    <name evidence="3" type="ORF">BC349_01120</name>
</gene>
<protein>
    <submittedName>
        <fullName evidence="3">Uncharacterized protein</fullName>
    </submittedName>
</protein>
<evidence type="ECO:0000256" key="1">
    <source>
        <dbReference type="SAM" id="Coils"/>
    </source>
</evidence>
<accession>A0ABR7M3G3</accession>
<keyword evidence="2" id="KW-0732">Signal</keyword>
<name>A0ABR7M3G3_9BACT</name>
<evidence type="ECO:0000256" key="2">
    <source>
        <dbReference type="SAM" id="SignalP"/>
    </source>
</evidence>
<dbReference type="EMBL" id="MBUA01000001">
    <property type="protein sequence ID" value="MBC6489552.1"/>
    <property type="molecule type" value="Genomic_DNA"/>
</dbReference>
<feature type="chain" id="PRO_5047287931" evidence="2">
    <location>
        <begin position="21"/>
        <end position="406"/>
    </location>
</feature>
<sequence>MHPQPLLLVLLLSLCTIGFAQVDDGNKRISPKEFAIPASPVFDVMGVTPSQINRTADIKDFKVDWSFKSWRLNPNLALQSQPIWEMFFNRKDLGKYQNASRFMRQLASLDVSMGTVQDESGDRRIGYALKANLFRQRDPLLARELYADIGERYQAEKTELDQTLKQLQQQLDSTTNILEKQAIRNTIRETEEKLFSINSRRKDEINERAKIFVAENWNASSLDIAFGRVYSYQTDSSGSLKSLRLNRNTGYSGWINGSLGISKRLLLTGLFRSSWYEEELNFLIRNNDTGEESSQLAVADNTLLTMGMNLRYGGPYFTFFVEFLYEKKGLKTPVEALSKVFDTPAGFEVVSNTVKWDVVQPNTISFGGDWRLNRSVMLNYGMRCIFDRHWTFERFIPVVSVACMMR</sequence>
<comment type="caution">
    <text evidence="3">The sequence shown here is derived from an EMBL/GenBank/DDBJ whole genome shotgun (WGS) entry which is preliminary data.</text>
</comment>
<feature type="coiled-coil region" evidence="1">
    <location>
        <begin position="150"/>
        <end position="184"/>
    </location>
</feature>
<keyword evidence="1" id="KW-0175">Coiled coil</keyword>